<keyword evidence="7" id="KW-0548">Nucleotidyltransferase</keyword>
<dbReference type="PROSITE" id="PS01286">
    <property type="entry name" value="FA58C_2"/>
    <property type="match status" value="1"/>
</dbReference>
<evidence type="ECO:0000313" key="21">
    <source>
        <dbReference type="EMBL" id="KAF0042325.1"/>
    </source>
</evidence>
<dbReference type="GO" id="GO:0005524">
    <property type="term" value="F:ATP binding"/>
    <property type="evidence" value="ECO:0007669"/>
    <property type="project" value="UniProtKB-KW"/>
</dbReference>
<evidence type="ECO:0000256" key="5">
    <source>
        <dbReference type="ARBA" id="ARBA00022679"/>
    </source>
</evidence>
<dbReference type="InterPro" id="IPR048525">
    <property type="entry name" value="DDR1-2_DS-like"/>
</dbReference>
<keyword evidence="13" id="KW-1015">Disulfide bond</keyword>
<dbReference type="InterPro" id="IPR000421">
    <property type="entry name" value="FA58C"/>
</dbReference>
<evidence type="ECO:0000256" key="11">
    <source>
        <dbReference type="ARBA" id="ARBA00022989"/>
    </source>
</evidence>
<dbReference type="EC" id="2.7.10.1" evidence="3"/>
<keyword evidence="14" id="KW-0675">Receptor</keyword>
<keyword evidence="9" id="KW-0547">Nucleotide-binding</keyword>
<dbReference type="FunFam" id="3.30.200.20:FF:000082">
    <property type="entry name" value="Epithelial discoidin domain-containing receptor 1"/>
    <property type="match status" value="1"/>
</dbReference>
<dbReference type="Gene3D" id="3.90.550.10">
    <property type="entry name" value="Spore Coat Polysaccharide Biosynthesis Protein SpsA, Chain A"/>
    <property type="match status" value="1"/>
</dbReference>
<keyword evidence="15" id="KW-0325">Glycoprotein</keyword>
<dbReference type="FunFam" id="3.90.550.10:FF:000043">
    <property type="entry name" value="UDP-N-acetylhexosamine pyrophosphorylase isoform X2"/>
    <property type="match status" value="1"/>
</dbReference>
<dbReference type="SUPFAM" id="SSF56112">
    <property type="entry name" value="Protein kinase-like (PK-like)"/>
    <property type="match status" value="1"/>
</dbReference>
<dbReference type="EMBL" id="VEVO01000005">
    <property type="protein sequence ID" value="KAF0042325.1"/>
    <property type="molecule type" value="Genomic_DNA"/>
</dbReference>
<dbReference type="SMART" id="SM00219">
    <property type="entry name" value="TyrKc"/>
    <property type="match status" value="1"/>
</dbReference>
<keyword evidence="6 18" id="KW-0812">Transmembrane</keyword>
<dbReference type="InterPro" id="IPR011009">
    <property type="entry name" value="Kinase-like_dom_sf"/>
</dbReference>
<dbReference type="PROSITE" id="PS50022">
    <property type="entry name" value="FA58C_3"/>
    <property type="match status" value="1"/>
</dbReference>
<dbReference type="Pfam" id="PF07714">
    <property type="entry name" value="PK_Tyr_Ser-Thr"/>
    <property type="match status" value="1"/>
</dbReference>
<dbReference type="AlphaFoldDB" id="A0A6A4TAU5"/>
<dbReference type="GO" id="GO:0038063">
    <property type="term" value="P:collagen-activated tyrosine kinase receptor signaling pathway"/>
    <property type="evidence" value="ECO:0007669"/>
    <property type="project" value="UniProtKB-ARBA"/>
</dbReference>
<evidence type="ECO:0000256" key="16">
    <source>
        <dbReference type="ARBA" id="ARBA00051243"/>
    </source>
</evidence>
<evidence type="ECO:0000256" key="4">
    <source>
        <dbReference type="ARBA" id="ARBA00022475"/>
    </source>
</evidence>
<dbReference type="Gene3D" id="2.60.120.1190">
    <property type="match status" value="1"/>
</dbReference>
<dbReference type="GO" id="GO:0003977">
    <property type="term" value="F:UDP-N-acetylglucosamine diphosphorylase activity"/>
    <property type="evidence" value="ECO:0007669"/>
    <property type="project" value="TreeGrafter"/>
</dbReference>
<evidence type="ECO:0000256" key="10">
    <source>
        <dbReference type="ARBA" id="ARBA00022840"/>
    </source>
</evidence>
<feature type="domain" description="F5/8 type C" evidence="20">
    <location>
        <begin position="577"/>
        <end position="622"/>
    </location>
</feature>
<dbReference type="GO" id="GO:0005886">
    <property type="term" value="C:plasma membrane"/>
    <property type="evidence" value="ECO:0007669"/>
    <property type="project" value="UniProtKB-SubCell"/>
</dbReference>
<dbReference type="CDD" id="cd04193">
    <property type="entry name" value="UDPGlcNAc_PPase"/>
    <property type="match status" value="1"/>
</dbReference>
<dbReference type="SUPFAM" id="SSF53448">
    <property type="entry name" value="Nucleotide-diphospho-sugar transferases"/>
    <property type="match status" value="1"/>
</dbReference>
<reference evidence="21 22" key="1">
    <citation type="submission" date="2019-06" db="EMBL/GenBank/DDBJ databases">
        <title>Draft genomes of female and male turbot (Scophthalmus maximus).</title>
        <authorList>
            <person name="Xu H."/>
            <person name="Xu X.-W."/>
            <person name="Shao C."/>
            <person name="Chen S."/>
        </authorList>
    </citation>
    <scope>NUCLEOTIDE SEQUENCE [LARGE SCALE GENOMIC DNA]</scope>
    <source>
        <strain evidence="21">Ysfricsl-2016a</strain>
        <tissue evidence="21">Blood</tissue>
    </source>
</reference>
<dbReference type="Gene3D" id="2.60.120.260">
    <property type="entry name" value="Galactose-binding domain-like"/>
    <property type="match status" value="1"/>
</dbReference>
<dbReference type="InterPro" id="IPR020635">
    <property type="entry name" value="Tyr_kinase_cat_dom"/>
</dbReference>
<keyword evidence="10" id="KW-0067">ATP-binding</keyword>
<evidence type="ECO:0000256" key="7">
    <source>
        <dbReference type="ARBA" id="ARBA00022695"/>
    </source>
</evidence>
<keyword evidence="4" id="KW-1003">Cell membrane</keyword>
<dbReference type="PRINTS" id="PR00109">
    <property type="entry name" value="TYRKINASE"/>
</dbReference>
<evidence type="ECO:0000256" key="18">
    <source>
        <dbReference type="SAM" id="Phobius"/>
    </source>
</evidence>
<comment type="caution">
    <text evidence="21">The sequence shown here is derived from an EMBL/GenBank/DDBJ whole genome shotgun (WGS) entry which is preliminary data.</text>
</comment>
<dbReference type="Gene3D" id="2.10.10.100">
    <property type="match status" value="1"/>
</dbReference>
<dbReference type="InterPro" id="IPR008979">
    <property type="entry name" value="Galactose-bd-like_sf"/>
</dbReference>
<evidence type="ECO:0000256" key="1">
    <source>
        <dbReference type="ARBA" id="ARBA00004251"/>
    </source>
</evidence>
<dbReference type="PROSITE" id="PS00239">
    <property type="entry name" value="RECEPTOR_TYR_KIN_II"/>
    <property type="match status" value="1"/>
</dbReference>
<dbReference type="PROSITE" id="PS00109">
    <property type="entry name" value="PROTEIN_KINASE_TYR"/>
    <property type="match status" value="1"/>
</dbReference>
<dbReference type="Pfam" id="PF21114">
    <property type="entry name" value="DDR1-2_DS-like"/>
    <property type="match status" value="1"/>
</dbReference>
<dbReference type="InterPro" id="IPR002011">
    <property type="entry name" value="Tyr_kinase_rcpt_2_CS"/>
</dbReference>
<evidence type="ECO:0000256" key="14">
    <source>
        <dbReference type="ARBA" id="ARBA00023170"/>
    </source>
</evidence>
<dbReference type="GO" id="GO:0006048">
    <property type="term" value="P:UDP-N-acetylglucosamine biosynthetic process"/>
    <property type="evidence" value="ECO:0007669"/>
    <property type="project" value="TreeGrafter"/>
</dbReference>
<organism evidence="21 22">
    <name type="scientific">Scophthalmus maximus</name>
    <name type="common">Turbot</name>
    <name type="synonym">Psetta maxima</name>
    <dbReference type="NCBI Taxonomy" id="52904"/>
    <lineage>
        <taxon>Eukaryota</taxon>
        <taxon>Metazoa</taxon>
        <taxon>Chordata</taxon>
        <taxon>Craniata</taxon>
        <taxon>Vertebrata</taxon>
        <taxon>Euteleostomi</taxon>
        <taxon>Actinopterygii</taxon>
        <taxon>Neopterygii</taxon>
        <taxon>Teleostei</taxon>
        <taxon>Neoteleostei</taxon>
        <taxon>Acanthomorphata</taxon>
        <taxon>Carangaria</taxon>
        <taxon>Pleuronectiformes</taxon>
        <taxon>Pleuronectoidei</taxon>
        <taxon>Scophthalmidae</taxon>
        <taxon>Scophthalmus</taxon>
    </lineage>
</organism>
<dbReference type="PANTHER" id="PTHR11952:SF4">
    <property type="entry name" value="UDP-N-ACETYLHEXOSAMINE PYROPHOSPHORYLASE"/>
    <property type="match status" value="1"/>
</dbReference>
<evidence type="ECO:0000256" key="8">
    <source>
        <dbReference type="ARBA" id="ARBA00022729"/>
    </source>
</evidence>
<dbReference type="FunFam" id="1.10.510.10:FF:000053">
    <property type="entry name" value="Epithelial discoidin domain-containing receptor 1"/>
    <property type="match status" value="1"/>
</dbReference>
<dbReference type="InterPro" id="IPR039741">
    <property type="entry name" value="UDP-sugar_pyrophosphorylase"/>
</dbReference>
<comment type="catalytic activity">
    <reaction evidence="16">
        <text>L-tyrosyl-[protein] + ATP = O-phospho-L-tyrosyl-[protein] + ADP + H(+)</text>
        <dbReference type="Rhea" id="RHEA:10596"/>
        <dbReference type="Rhea" id="RHEA-COMP:10136"/>
        <dbReference type="Rhea" id="RHEA-COMP:20101"/>
        <dbReference type="ChEBI" id="CHEBI:15378"/>
        <dbReference type="ChEBI" id="CHEBI:30616"/>
        <dbReference type="ChEBI" id="CHEBI:46858"/>
        <dbReference type="ChEBI" id="CHEBI:61978"/>
        <dbReference type="ChEBI" id="CHEBI:456216"/>
        <dbReference type="EC" id="2.7.10.1"/>
    </reaction>
</comment>
<dbReference type="Pfam" id="PF01704">
    <property type="entry name" value="UDPGP"/>
    <property type="match status" value="1"/>
</dbReference>
<gene>
    <name evidence="21" type="ORF">F2P81_005857</name>
</gene>
<evidence type="ECO:0000256" key="9">
    <source>
        <dbReference type="ARBA" id="ARBA00022741"/>
    </source>
</evidence>
<dbReference type="Gene3D" id="1.10.510.10">
    <property type="entry name" value="Transferase(Phosphotransferase) domain 1"/>
    <property type="match status" value="1"/>
</dbReference>
<feature type="transmembrane region" description="Helical" evidence="18">
    <location>
        <begin position="806"/>
        <end position="827"/>
    </location>
</feature>
<evidence type="ECO:0000256" key="13">
    <source>
        <dbReference type="ARBA" id="ARBA00023157"/>
    </source>
</evidence>
<dbReference type="Proteomes" id="UP000438429">
    <property type="component" value="Unassembled WGS sequence"/>
</dbReference>
<evidence type="ECO:0000313" key="22">
    <source>
        <dbReference type="Proteomes" id="UP000438429"/>
    </source>
</evidence>
<keyword evidence="12 18" id="KW-0472">Membrane</keyword>
<dbReference type="InterPro" id="IPR002618">
    <property type="entry name" value="UDPGP_fam"/>
</dbReference>
<dbReference type="GO" id="GO:0004714">
    <property type="term" value="F:transmembrane receptor protein tyrosine kinase activity"/>
    <property type="evidence" value="ECO:0007669"/>
    <property type="project" value="UniProtKB-EC"/>
</dbReference>
<evidence type="ECO:0000259" key="20">
    <source>
        <dbReference type="PROSITE" id="PS50022"/>
    </source>
</evidence>
<evidence type="ECO:0000256" key="3">
    <source>
        <dbReference type="ARBA" id="ARBA00011902"/>
    </source>
</evidence>
<keyword evidence="11 18" id="KW-1133">Transmembrane helix</keyword>
<evidence type="ECO:0000256" key="2">
    <source>
        <dbReference type="ARBA" id="ARBA00010401"/>
    </source>
</evidence>
<keyword evidence="8" id="KW-0732">Signal</keyword>
<accession>A0A6A4TAU5</accession>
<dbReference type="Gene3D" id="3.30.200.20">
    <property type="entry name" value="Phosphorylase Kinase, domain 1"/>
    <property type="match status" value="1"/>
</dbReference>
<evidence type="ECO:0000256" key="12">
    <source>
        <dbReference type="ARBA" id="ARBA00023136"/>
    </source>
</evidence>
<feature type="region of interest" description="Disordered" evidence="17">
    <location>
        <begin position="903"/>
        <end position="923"/>
    </location>
</feature>
<dbReference type="InterPro" id="IPR001245">
    <property type="entry name" value="Ser-Thr/Tyr_kinase_cat_dom"/>
</dbReference>
<feature type="compositionally biased region" description="Low complexity" evidence="17">
    <location>
        <begin position="905"/>
        <end position="923"/>
    </location>
</feature>
<comment type="similarity">
    <text evidence="2">Belongs to the UDPGP type 1 family.</text>
</comment>
<evidence type="ECO:0000259" key="19">
    <source>
        <dbReference type="PROSITE" id="PS50011"/>
    </source>
</evidence>
<evidence type="ECO:0000256" key="17">
    <source>
        <dbReference type="SAM" id="MobiDB-lite"/>
    </source>
</evidence>
<keyword evidence="5" id="KW-0808">Transferase</keyword>
<dbReference type="PROSITE" id="PS50011">
    <property type="entry name" value="PROTEIN_KINASE_DOM"/>
    <property type="match status" value="1"/>
</dbReference>
<evidence type="ECO:0000256" key="15">
    <source>
        <dbReference type="ARBA" id="ARBA00023180"/>
    </source>
</evidence>
<sequence length="1269" mass="143861">MDPSVSALTQRLAEADQSHLLQFLGELSPEEQADLTRDLQGMDFKEIGGFFRNAMEVSSSSKDEKMDSRMEPVPREVLGSVTRDRESLKDWEQAGLHYISQSKVAVLLLAGGQGTRLGVSYPKGMYDVGLPSHKSLFQIQAERILKLQQLAEQKHKIKCCIPWYIMTSGRTMELTKDFFSRHNFFGLDKSNIIFFQQGMLPAMDYNGKIILESKGKVSMAPDGNGGLYRALGNQGIVDDMERRGVKFIHVYCVDNILVKVADPAFVGFCVQKGADCGAKVVEKTNPTEAVGVVCKVDGRYQVVEYSEITLATAEKRSADGRLMFNAGNVANHFFSFSFLRDIVEKYEPKLQHHVAQKKIPFVDVQGHLIKPDKPNGIKMEKFVFDIFQFAKTFVVYEVLREDEFSPLKNADSQEGKDTPTTAKHALMSLHHRWVLNAGGHFIDENGRRVPAIPSLKDGTDLPIKCEISPLVSYGGERDIRSREKDTFVHLQQRWYSGTQHRLEACLCACVWDEAPVGRSLPPAPPPLPVRSRHVTGQPRLDFEDGDGAWCPEITVEPDSLKEFLQIDLRSLHFITLVIEGNRNAYDIILKDLEPPIIARFVRFMPVTDHSMNVCMRVELYGCEWLGEQMTSPAYPVYLNDSVYDGAVIHSMTEGLGQLTDGVCGLDDFTHSHVYNVLPGYDYVGWNNESFPSGYVEIMFEFDRTRNFTTMKVHCNNMFSRHIKAFRQVVCHFRSESDWEASPLTFSPVVDEKNPSARFVTVNLANHMASAIKCQFYFADAWMLFSEITFQSEDDPTHKVDDSNTRILIGCLVAIIFILVAIIVIILWRQVWQKMLEKASRRMLDDELTASLSIQSETFAYSHNHNQSSTSSEQESNSTYERIFPLGPDYQEPSRLICKLPEFAQSSEEPASTSTAASKSTTTTVAQDGVPHYAEADIVNLQGVTGSNTYAIPAVTMDLLSGKDVAVEEFPRKLLTFKEKLGEGQFGEVHLCEAEGMQEFMNKEFLFDIPEELPVLVAVKMLRSDANKNARNDFLKEIKIMSRLKDPNIIRLLAVCIYSDPLCMITEYMENGDLNQFLSRHEPEGQLALLSNAPTVSFSNLCYMATQIASGMKYLSSLNFVHRDLATRNCLVGKKFTIKIADFGMSRNLYSGDYYRIQGRAVLPIRWMSWESILLGKFTTASDVWAFGVTLWEILNFCKEQPYSQLTDEQVIENTGEFFRDQKRQIYLPQPVLCPDSLYKIMLSCWRRNTKERPSFQEIHHALLEIQPWI</sequence>
<protein>
    <recommendedName>
        <fullName evidence="3">receptor protein-tyrosine kinase</fullName>
        <ecNumber evidence="3">2.7.10.1</ecNumber>
    </recommendedName>
</protein>
<proteinExistence type="inferred from homology"/>
<comment type="subcellular location">
    <subcellularLocation>
        <location evidence="1">Cell membrane</location>
        <topology evidence="1">Single-pass type I membrane protein</topology>
    </subcellularLocation>
</comment>
<dbReference type="InterPro" id="IPR000719">
    <property type="entry name" value="Prot_kinase_dom"/>
</dbReference>
<dbReference type="InterPro" id="IPR008266">
    <property type="entry name" value="Tyr_kinase_AS"/>
</dbReference>
<name>A0A6A4TAU5_SCOMX</name>
<dbReference type="PANTHER" id="PTHR11952">
    <property type="entry name" value="UDP- GLUCOSE PYROPHOSPHORYLASE"/>
    <property type="match status" value="1"/>
</dbReference>
<dbReference type="SUPFAM" id="SSF49785">
    <property type="entry name" value="Galactose-binding domain-like"/>
    <property type="match status" value="1"/>
</dbReference>
<dbReference type="InterPro" id="IPR029044">
    <property type="entry name" value="Nucleotide-diphossugar_trans"/>
</dbReference>
<feature type="domain" description="Protein kinase" evidence="19">
    <location>
        <begin position="974"/>
        <end position="1269"/>
    </location>
</feature>
<evidence type="ECO:0000256" key="6">
    <source>
        <dbReference type="ARBA" id="ARBA00022692"/>
    </source>
</evidence>